<dbReference type="GO" id="GO:0016301">
    <property type="term" value="F:kinase activity"/>
    <property type="evidence" value="ECO:0007669"/>
    <property type="project" value="UniProtKB-KW"/>
</dbReference>
<dbReference type="InterPro" id="IPR001206">
    <property type="entry name" value="Diacylglycerol_kinase_cat_dom"/>
</dbReference>
<evidence type="ECO:0000313" key="2">
    <source>
        <dbReference type="EMBL" id="WCL53220.1"/>
    </source>
</evidence>
<gene>
    <name evidence="2" type="ORF">PH603_11810</name>
</gene>
<dbReference type="Pfam" id="PF00781">
    <property type="entry name" value="DAGK_cat"/>
    <property type="match status" value="1"/>
</dbReference>
<dbReference type="Proteomes" id="UP001217500">
    <property type="component" value="Chromosome"/>
</dbReference>
<dbReference type="InterPro" id="IPR016064">
    <property type="entry name" value="NAD/diacylglycerol_kinase_sf"/>
</dbReference>
<dbReference type="Gene3D" id="3.40.50.10330">
    <property type="entry name" value="Probable inorganic polyphosphate/atp-NAD kinase, domain 1"/>
    <property type="match status" value="1"/>
</dbReference>
<dbReference type="KEGG" id="gso:PH603_11810"/>
<keyword evidence="3" id="KW-1185">Reference proteome</keyword>
<dbReference type="EMBL" id="CP116805">
    <property type="protein sequence ID" value="WCL53220.1"/>
    <property type="molecule type" value="Genomic_DNA"/>
</dbReference>
<reference evidence="2" key="1">
    <citation type="submission" date="2023-01" db="EMBL/GenBank/DDBJ databases">
        <title>The genome sequence of Kordiimonadaceae bacterium 6D33.</title>
        <authorList>
            <person name="Liu Y."/>
        </authorList>
    </citation>
    <scope>NUCLEOTIDE SEQUENCE</scope>
    <source>
        <strain evidence="2">6D33</strain>
    </source>
</reference>
<proteinExistence type="predicted"/>
<dbReference type="AlphaFoldDB" id="A0AAF0BLA1"/>
<dbReference type="SMART" id="SM00046">
    <property type="entry name" value="DAGKc"/>
    <property type="match status" value="1"/>
</dbReference>
<accession>A0AAF0BLA1</accession>
<dbReference type="InterPro" id="IPR017438">
    <property type="entry name" value="ATP-NAD_kinase_N"/>
</dbReference>
<dbReference type="SUPFAM" id="SSF111331">
    <property type="entry name" value="NAD kinase/diacylglycerol kinase-like"/>
    <property type="match status" value="1"/>
</dbReference>
<evidence type="ECO:0000313" key="3">
    <source>
        <dbReference type="Proteomes" id="UP001217500"/>
    </source>
</evidence>
<feature type="domain" description="DAGKc" evidence="1">
    <location>
        <begin position="13"/>
        <end position="145"/>
    </location>
</feature>
<protein>
    <submittedName>
        <fullName evidence="2">Diacylglycerol kinase family protein</fullName>
    </submittedName>
</protein>
<dbReference type="RefSeq" id="WP_289502732.1">
    <property type="nucleotide sequence ID" value="NZ_CP116805.1"/>
</dbReference>
<keyword evidence="2" id="KW-0418">Kinase</keyword>
<sequence length="332" mass="35638">MQHERHIVEEGKSGILLVGILSNPRSSTNAEGMSRIRSIVDATPHVIHFELDGIESIDEGLALFARAGVGLVVINGGDGTIGAVLAALLYRNPFKSTPPVSFLPGGKTNMTAADLGAKGRPDAVLKKLLRLAAFGKVDDNLTSRQLIELDLGDGSHPKVGTFFGTAGIVKGIFWCRENAYSLGLPNWMAHLWSAFKLISSAAGLGKDRNLMASEPMQLDVRGRVTLTGRFAIVTATTLDRLLFGLRPYAEDGLGGLRFAAVEFGGANVWRGMRDLLTGVFGRRPAEGVHTYCGDEILIEGSDPMTLDGEIYTPIPGRPVVLRGDKCLTFVRL</sequence>
<name>A0AAF0BLA1_9PROT</name>
<keyword evidence="2" id="KW-0808">Transferase</keyword>
<organism evidence="2 3">
    <name type="scientific">Gimibacter soli</name>
    <dbReference type="NCBI Taxonomy" id="3024400"/>
    <lineage>
        <taxon>Bacteria</taxon>
        <taxon>Pseudomonadati</taxon>
        <taxon>Pseudomonadota</taxon>
        <taxon>Alphaproteobacteria</taxon>
        <taxon>Kordiimonadales</taxon>
        <taxon>Temperatibacteraceae</taxon>
        <taxon>Gimibacter</taxon>
    </lineage>
</organism>
<evidence type="ECO:0000259" key="1">
    <source>
        <dbReference type="SMART" id="SM00046"/>
    </source>
</evidence>